<sequence length="85" mass="9814">MELTFPVKAQFFGSKIGYKSQSYSTSVKFYQKVSRPQFPARGIRVRSEFDHKINGAFSPDSDARFLYFTNISITYDSYLFGTCKL</sequence>
<gene>
    <name evidence="1" type="ORF">R3W88_000119</name>
</gene>
<dbReference type="EMBL" id="JAWPEI010000001">
    <property type="protein sequence ID" value="KAK4736422.1"/>
    <property type="molecule type" value="Genomic_DNA"/>
</dbReference>
<keyword evidence="2" id="KW-1185">Reference proteome</keyword>
<name>A0AAV9MI55_9SOLN</name>
<reference evidence="1 2" key="1">
    <citation type="submission" date="2023-10" db="EMBL/GenBank/DDBJ databases">
        <title>Genome-Wide Identification Analysis in wild type Solanum Pinnatisectum Reveals Some Genes Defensing Phytophthora Infestans.</title>
        <authorList>
            <person name="Sun C."/>
        </authorList>
    </citation>
    <scope>NUCLEOTIDE SEQUENCE [LARGE SCALE GENOMIC DNA]</scope>
    <source>
        <strain evidence="1">LQN</strain>
        <tissue evidence="1">Leaf</tissue>
    </source>
</reference>
<evidence type="ECO:0000313" key="1">
    <source>
        <dbReference type="EMBL" id="KAK4736422.1"/>
    </source>
</evidence>
<comment type="caution">
    <text evidence="1">The sequence shown here is derived from an EMBL/GenBank/DDBJ whole genome shotgun (WGS) entry which is preliminary data.</text>
</comment>
<accession>A0AAV9MI55</accession>
<dbReference type="AlphaFoldDB" id="A0AAV9MI55"/>
<dbReference type="Proteomes" id="UP001311915">
    <property type="component" value="Unassembled WGS sequence"/>
</dbReference>
<organism evidence="1 2">
    <name type="scientific">Solanum pinnatisectum</name>
    <name type="common">tansyleaf nightshade</name>
    <dbReference type="NCBI Taxonomy" id="50273"/>
    <lineage>
        <taxon>Eukaryota</taxon>
        <taxon>Viridiplantae</taxon>
        <taxon>Streptophyta</taxon>
        <taxon>Embryophyta</taxon>
        <taxon>Tracheophyta</taxon>
        <taxon>Spermatophyta</taxon>
        <taxon>Magnoliopsida</taxon>
        <taxon>eudicotyledons</taxon>
        <taxon>Gunneridae</taxon>
        <taxon>Pentapetalae</taxon>
        <taxon>asterids</taxon>
        <taxon>lamiids</taxon>
        <taxon>Solanales</taxon>
        <taxon>Solanaceae</taxon>
        <taxon>Solanoideae</taxon>
        <taxon>Solaneae</taxon>
        <taxon>Solanum</taxon>
    </lineage>
</organism>
<proteinExistence type="predicted"/>
<evidence type="ECO:0000313" key="2">
    <source>
        <dbReference type="Proteomes" id="UP001311915"/>
    </source>
</evidence>
<protein>
    <submittedName>
        <fullName evidence="1">Uncharacterized protein</fullName>
    </submittedName>
</protein>